<dbReference type="AlphaFoldDB" id="A0A0R2E4J1"/>
<name>A0A0R2E4J1_9LACO</name>
<keyword evidence="2" id="KW-1185">Reference proteome</keyword>
<protein>
    <submittedName>
        <fullName evidence="1">Uncharacterized protein</fullName>
    </submittedName>
</protein>
<evidence type="ECO:0000313" key="2">
    <source>
        <dbReference type="Proteomes" id="UP000050961"/>
    </source>
</evidence>
<dbReference type="EMBL" id="AYZF01000002">
    <property type="protein sequence ID" value="KRN07626.1"/>
    <property type="molecule type" value="Genomic_DNA"/>
</dbReference>
<comment type="caution">
    <text evidence="1">The sequence shown here is derived from an EMBL/GenBank/DDBJ whole genome shotgun (WGS) entry which is preliminary data.</text>
</comment>
<reference evidence="1 2" key="1">
    <citation type="journal article" date="2015" name="Genome Announc.">
        <title>Expanding the biotechnology potential of lactobacilli through comparative genomics of 213 strains and associated genera.</title>
        <authorList>
            <person name="Sun Z."/>
            <person name="Harris H.M."/>
            <person name="McCann A."/>
            <person name="Guo C."/>
            <person name="Argimon S."/>
            <person name="Zhang W."/>
            <person name="Yang X."/>
            <person name="Jeffery I.B."/>
            <person name="Cooney J.C."/>
            <person name="Kagawa T.F."/>
            <person name="Liu W."/>
            <person name="Song Y."/>
            <person name="Salvetti E."/>
            <person name="Wrobel A."/>
            <person name="Rasinkangas P."/>
            <person name="Parkhill J."/>
            <person name="Rea M.C."/>
            <person name="O'Sullivan O."/>
            <person name="Ritari J."/>
            <person name="Douillard F.P."/>
            <person name="Paul Ross R."/>
            <person name="Yang R."/>
            <person name="Briner A.E."/>
            <person name="Felis G.E."/>
            <person name="de Vos W.M."/>
            <person name="Barrangou R."/>
            <person name="Klaenhammer T.R."/>
            <person name="Caufield P.W."/>
            <person name="Cui Y."/>
            <person name="Zhang H."/>
            <person name="O'Toole P.W."/>
        </authorList>
    </citation>
    <scope>NUCLEOTIDE SEQUENCE [LARGE SCALE GENOMIC DNA]</scope>
    <source>
        <strain evidence="1 2">DSM 21376</strain>
    </source>
</reference>
<organism evidence="1 2">
    <name type="scientific">Liquorilactobacillus sucicola DSM 21376 = JCM 15457</name>
    <dbReference type="NCBI Taxonomy" id="1423806"/>
    <lineage>
        <taxon>Bacteria</taxon>
        <taxon>Bacillati</taxon>
        <taxon>Bacillota</taxon>
        <taxon>Bacilli</taxon>
        <taxon>Lactobacillales</taxon>
        <taxon>Lactobacillaceae</taxon>
        <taxon>Liquorilactobacillus</taxon>
    </lineage>
</organism>
<accession>A0A0R2E4J1</accession>
<gene>
    <name evidence="1" type="ORF">FD15_GL000917</name>
</gene>
<proteinExistence type="predicted"/>
<dbReference type="Proteomes" id="UP000050961">
    <property type="component" value="Unassembled WGS sequence"/>
</dbReference>
<dbReference type="PATRIC" id="fig|1423806.3.peg.935"/>
<evidence type="ECO:0000313" key="1">
    <source>
        <dbReference type="EMBL" id="KRN07626.1"/>
    </source>
</evidence>
<sequence length="62" mass="7164">MKENKKMALNNLIIKTSLGKATKFIKSIVKYISENPEVKDAIESVLIDFYKTIAKNRRNIIH</sequence>